<dbReference type="InterPro" id="IPR002130">
    <property type="entry name" value="Cyclophilin-type_PPIase_dom"/>
</dbReference>
<feature type="compositionally biased region" description="Acidic residues" evidence="6">
    <location>
        <begin position="231"/>
        <end position="244"/>
    </location>
</feature>
<feature type="region of interest" description="Disordered" evidence="6">
    <location>
        <begin position="180"/>
        <end position="408"/>
    </location>
</feature>
<feature type="compositionally biased region" description="Basic residues" evidence="6">
    <location>
        <begin position="200"/>
        <end position="220"/>
    </location>
</feature>
<feature type="compositionally biased region" description="Basic residues" evidence="6">
    <location>
        <begin position="261"/>
        <end position="299"/>
    </location>
</feature>
<feature type="domain" description="PPIase cyclophilin-type" evidence="8">
    <location>
        <begin position="10"/>
        <end position="174"/>
    </location>
</feature>
<evidence type="ECO:0000256" key="7">
    <source>
        <dbReference type="SAM" id="Phobius"/>
    </source>
</evidence>
<dbReference type="STRING" id="93759.A0A1R3IDR0"/>
<dbReference type="GO" id="GO:0016018">
    <property type="term" value="F:cyclosporin A binding"/>
    <property type="evidence" value="ECO:0007669"/>
    <property type="project" value="TreeGrafter"/>
</dbReference>
<dbReference type="EMBL" id="AWUE01018393">
    <property type="protein sequence ID" value="OMO80685.1"/>
    <property type="molecule type" value="Genomic_DNA"/>
</dbReference>
<keyword evidence="10" id="KW-1185">Reference proteome</keyword>
<sequence length="862" mass="96445">MAKKKNPLVYMDVSIDGDPVERMTFELFPDIAPKTAENFRALCTGEKGIGPKTGKPLHYKGSFFHRVIKGSMAQGGDFVRRDGTSGESIYDGKFPDESPKLKHDRPGILSMAIADRDSVGSQFIITFKANHHLDRKYVVFGKLVQGNEVLKKIENVGDEEGMPTVTVKIINCGEVSEEKKNNKLKTGKNALSETANSHEVRRKGKHKKSSRDRKKKRRRYYSSDSVSDSSSDSDTESSESDSDLDSLTSSSDISSSSDDRRKKRKRSSKRDKYRRWKRKDKRRDRKKKKRDKRSKRRSRRDSDNLTDDDSGSTGESSSDNDADVQEKTQKHKEVSPRSVGSQSPSAVEKEHHRKREEADLLGKDHEAPKENGERRSNGIEDAKPYRSEDRQPDVVDDRPSKSRSTFNSSHSVILYTYRFFPMRRSPSRSPSFSPRQSVSRSPPRFPQRNLSKSPIRSRNSSPARSISGSPLRGRKSRSISRSPARAHSRRSIGRSPARAHSPRTIGRSPVRAHSQRSLSRSPVRAHSQRSSRSPVRSRSQRSISRSPVSRRSTSRSPVRSRSRRSPSRSPPRSTGKSVSRSPVRPSKRSISRSPGRSSRRSTSRSPVRSSRRSISRSSGRAPPKRSISRSPYRAPGRNYCRSYSRSPTPARRVRSPPGRGRSSSRSVSPGASPKRIRRGRGFSERYSYARRYRTPSVDRSPVRSYRYSSRIDRERYSSPGIQVTGGIRLDVIEAHQEAELLHQGLEAEGAGLEVHPYHLALGIVIVVIAVAAAVAAAVALVAVKPLIAAALLLPVHLQGPGGEGPLLRAGANQDQGPHWGPRSQSRQAEQDQGHPLEVQLLKRAWSLMMMVRPTREGESGNV</sequence>
<evidence type="ECO:0000256" key="6">
    <source>
        <dbReference type="SAM" id="MobiDB-lite"/>
    </source>
</evidence>
<feature type="compositionally biased region" description="Low complexity" evidence="6">
    <location>
        <begin position="655"/>
        <end position="673"/>
    </location>
</feature>
<dbReference type="Pfam" id="PF00160">
    <property type="entry name" value="Pro_isomerase"/>
    <property type="match status" value="1"/>
</dbReference>
<dbReference type="Proteomes" id="UP000187203">
    <property type="component" value="Unassembled WGS sequence"/>
</dbReference>
<organism evidence="9 10">
    <name type="scientific">Corchorus olitorius</name>
    <dbReference type="NCBI Taxonomy" id="93759"/>
    <lineage>
        <taxon>Eukaryota</taxon>
        <taxon>Viridiplantae</taxon>
        <taxon>Streptophyta</taxon>
        <taxon>Embryophyta</taxon>
        <taxon>Tracheophyta</taxon>
        <taxon>Spermatophyta</taxon>
        <taxon>Magnoliopsida</taxon>
        <taxon>eudicotyledons</taxon>
        <taxon>Gunneridae</taxon>
        <taxon>Pentapetalae</taxon>
        <taxon>rosids</taxon>
        <taxon>malvids</taxon>
        <taxon>Malvales</taxon>
        <taxon>Malvaceae</taxon>
        <taxon>Grewioideae</taxon>
        <taxon>Apeibeae</taxon>
        <taxon>Corchorus</taxon>
    </lineage>
</organism>
<evidence type="ECO:0000256" key="2">
    <source>
        <dbReference type="ARBA" id="ARBA00007365"/>
    </source>
</evidence>
<evidence type="ECO:0000256" key="5">
    <source>
        <dbReference type="ARBA" id="ARBA00023235"/>
    </source>
</evidence>
<dbReference type="PRINTS" id="PR00153">
    <property type="entry name" value="CSAPPISMRASE"/>
</dbReference>
<comment type="catalytic activity">
    <reaction evidence="1">
        <text>[protein]-peptidylproline (omega=180) = [protein]-peptidylproline (omega=0)</text>
        <dbReference type="Rhea" id="RHEA:16237"/>
        <dbReference type="Rhea" id="RHEA-COMP:10747"/>
        <dbReference type="Rhea" id="RHEA-COMP:10748"/>
        <dbReference type="ChEBI" id="CHEBI:83833"/>
        <dbReference type="ChEBI" id="CHEBI:83834"/>
        <dbReference type="EC" id="5.2.1.8"/>
    </reaction>
</comment>
<evidence type="ECO:0000256" key="1">
    <source>
        <dbReference type="ARBA" id="ARBA00000971"/>
    </source>
</evidence>
<evidence type="ECO:0000256" key="4">
    <source>
        <dbReference type="ARBA" id="ARBA00023110"/>
    </source>
</evidence>
<feature type="compositionally biased region" description="Low complexity" evidence="6">
    <location>
        <begin position="423"/>
        <end position="448"/>
    </location>
</feature>
<gene>
    <name evidence="9" type="ORF">COLO4_23982</name>
</gene>
<keyword evidence="7" id="KW-0812">Transmembrane</keyword>
<accession>A0A1R3IDR0</accession>
<dbReference type="FunFam" id="2.40.100.10:FF:000022">
    <property type="entry name" value="Peptidyl-prolyl cis-trans isomerase CYP95"/>
    <property type="match status" value="1"/>
</dbReference>
<keyword evidence="7" id="KW-0472">Membrane</keyword>
<feature type="compositionally biased region" description="Low complexity" evidence="6">
    <location>
        <begin position="245"/>
        <end position="256"/>
    </location>
</feature>
<feature type="region of interest" description="Disordered" evidence="6">
    <location>
        <begin position="804"/>
        <end position="833"/>
    </location>
</feature>
<feature type="compositionally biased region" description="Basic residues" evidence="6">
    <location>
        <begin position="472"/>
        <end position="492"/>
    </location>
</feature>
<proteinExistence type="inferred from homology"/>
<feature type="compositionally biased region" description="Low complexity" evidence="6">
    <location>
        <begin position="528"/>
        <end position="557"/>
    </location>
</feature>
<name>A0A1R3IDR0_9ROSI</name>
<keyword evidence="5" id="KW-0413">Isomerase</keyword>
<feature type="region of interest" description="Disordered" evidence="6">
    <location>
        <begin position="423"/>
        <end position="683"/>
    </location>
</feature>
<feature type="compositionally biased region" description="Low complexity" evidence="6">
    <location>
        <begin position="570"/>
        <end position="584"/>
    </location>
</feature>
<dbReference type="PANTHER" id="PTHR11071">
    <property type="entry name" value="PEPTIDYL-PROLYL CIS-TRANS ISOMERASE"/>
    <property type="match status" value="1"/>
</dbReference>
<feature type="compositionally biased region" description="Polar residues" evidence="6">
    <location>
        <begin position="449"/>
        <end position="468"/>
    </location>
</feature>
<evidence type="ECO:0000256" key="3">
    <source>
        <dbReference type="ARBA" id="ARBA00013194"/>
    </source>
</evidence>
<dbReference type="PANTHER" id="PTHR11071:SF561">
    <property type="entry name" value="PEPTIDYL-PROLYL CIS-TRANS ISOMERASE D-RELATED"/>
    <property type="match status" value="1"/>
</dbReference>
<keyword evidence="7" id="KW-1133">Transmembrane helix</keyword>
<dbReference type="GO" id="GO:0003755">
    <property type="term" value="F:peptidyl-prolyl cis-trans isomerase activity"/>
    <property type="evidence" value="ECO:0007669"/>
    <property type="project" value="UniProtKB-KW"/>
</dbReference>
<evidence type="ECO:0000259" key="8">
    <source>
        <dbReference type="PROSITE" id="PS50072"/>
    </source>
</evidence>
<keyword evidence="4" id="KW-0697">Rotamase</keyword>
<evidence type="ECO:0000313" key="10">
    <source>
        <dbReference type="Proteomes" id="UP000187203"/>
    </source>
</evidence>
<feature type="compositionally biased region" description="Basic and acidic residues" evidence="6">
    <location>
        <begin position="324"/>
        <end position="335"/>
    </location>
</feature>
<evidence type="ECO:0000313" key="9">
    <source>
        <dbReference type="EMBL" id="OMO80685.1"/>
    </source>
</evidence>
<comment type="similarity">
    <text evidence="2">Belongs to the cyclophilin-type PPIase family.</text>
</comment>
<dbReference type="Gene3D" id="2.40.100.10">
    <property type="entry name" value="Cyclophilin-like"/>
    <property type="match status" value="1"/>
</dbReference>
<dbReference type="SUPFAM" id="SSF50891">
    <property type="entry name" value="Cyclophilin-like"/>
    <property type="match status" value="1"/>
</dbReference>
<dbReference type="InterPro" id="IPR029000">
    <property type="entry name" value="Cyclophilin-like_dom_sf"/>
</dbReference>
<dbReference type="PROSITE" id="PS50072">
    <property type="entry name" value="CSA_PPIASE_2"/>
    <property type="match status" value="1"/>
</dbReference>
<comment type="caution">
    <text evidence="9">The sequence shown here is derived from an EMBL/GenBank/DDBJ whole genome shotgun (WGS) entry which is preliminary data.</text>
</comment>
<feature type="transmembrane region" description="Helical" evidence="7">
    <location>
        <begin position="759"/>
        <end position="783"/>
    </location>
</feature>
<reference evidence="10" key="1">
    <citation type="submission" date="2013-09" db="EMBL/GenBank/DDBJ databases">
        <title>Corchorus olitorius genome sequencing.</title>
        <authorList>
            <person name="Alam M."/>
            <person name="Haque M.S."/>
            <person name="Islam M.S."/>
            <person name="Emdad E.M."/>
            <person name="Islam M.M."/>
            <person name="Ahmed B."/>
            <person name="Halim A."/>
            <person name="Hossen Q.M.M."/>
            <person name="Hossain M.Z."/>
            <person name="Ahmed R."/>
            <person name="Khan M.M."/>
            <person name="Islam R."/>
            <person name="Rashid M.M."/>
            <person name="Khan S.A."/>
            <person name="Rahman M.S."/>
            <person name="Alam M."/>
            <person name="Yahiya A.S."/>
            <person name="Khan M.S."/>
            <person name="Azam M.S."/>
            <person name="Haque T."/>
            <person name="Lashkar M.Z.H."/>
            <person name="Akhand A.I."/>
            <person name="Morshed G."/>
            <person name="Roy S."/>
            <person name="Uddin K.S."/>
            <person name="Rabeya T."/>
            <person name="Hossain A.S."/>
            <person name="Chowdhury A."/>
            <person name="Snigdha A.R."/>
            <person name="Mortoza M.S."/>
            <person name="Matin S.A."/>
            <person name="Hoque S.M.E."/>
            <person name="Islam M.K."/>
            <person name="Roy D.K."/>
            <person name="Haider R."/>
            <person name="Moosa M.M."/>
            <person name="Elias S.M."/>
            <person name="Hasan A.M."/>
            <person name="Jahan S."/>
            <person name="Shafiuddin M."/>
            <person name="Mahmood N."/>
            <person name="Shommy N.S."/>
        </authorList>
    </citation>
    <scope>NUCLEOTIDE SEQUENCE [LARGE SCALE GENOMIC DNA]</scope>
    <source>
        <strain evidence="10">cv. O-4</strain>
    </source>
</reference>
<dbReference type="GO" id="GO:0005737">
    <property type="term" value="C:cytoplasm"/>
    <property type="evidence" value="ECO:0007669"/>
    <property type="project" value="TreeGrafter"/>
</dbReference>
<protein>
    <recommendedName>
        <fullName evidence="3">peptidylprolyl isomerase</fullName>
        <ecNumber evidence="3">5.2.1.8</ecNumber>
    </recommendedName>
</protein>
<dbReference type="EC" id="5.2.1.8" evidence="3"/>
<dbReference type="GO" id="GO:0006457">
    <property type="term" value="P:protein folding"/>
    <property type="evidence" value="ECO:0007669"/>
    <property type="project" value="TreeGrafter"/>
</dbReference>
<feature type="compositionally biased region" description="Basic and acidic residues" evidence="6">
    <location>
        <begin position="347"/>
        <end position="400"/>
    </location>
</feature>
<dbReference type="OrthoDB" id="1166594at2759"/>
<dbReference type="AlphaFoldDB" id="A0A1R3IDR0"/>